<dbReference type="InterPro" id="IPR045865">
    <property type="entry name" value="ACT-like_dom_sf"/>
</dbReference>
<dbReference type="Pfam" id="PF01909">
    <property type="entry name" value="NTP_transf_2"/>
    <property type="match status" value="1"/>
</dbReference>
<dbReference type="Pfam" id="PF01842">
    <property type="entry name" value="ACT"/>
    <property type="match status" value="1"/>
</dbReference>
<sequence>MASSAEHLAPLKDELATGREAFARAFLEGSLSPARYLARHAHLVDETLRRLLETHPLPRGAALLAVGGYGRGELYPHSDIDVLILLAQAADAEDEARVHALVAALWDVGLQVGASVRTLEQSLALADEDITVATNLLESRLVAGSRVLYRTFRERYRTWLDPRAFYEAKRQEQEQRHARMLGSPFALEPNCKEHPGGLRDLQLLVWIARALGYRGGWSALAAKGLLTPTEAQALSRCQSFLARVRIHLHLLSRRAEDRLLFDHQEQLAQRLGIAGRDGRRPAEVFMRRYYLTAKQVLQVNAILMATFAEALFPERQRLPFPINERFQQRGDRLDVVSEEVFVRHPEALLEVFLLLAQRSELTDFTARTLRLLWAHRELIDDAYHLEPRHQALFLDLLRQRRGIVHGLRRMNQFGILSRYIPPWRRIICQMQYDLYHAYTVDTHTLMVVRNLRCFTMGEHAHEYPAMNALMFEFGQPWLLYLAALFHDIGKGRGGDHCVIGAEEAERFCREHRLAEPDAELAVWLVRHHLEMSRTAQKEDISDPEVVARFAALVGDERRLIALYLLTHADIRGTSPKVWTPWKERLLQDLFEATRRHLRQRRQGLAHDPLTARLEDARRLLRFHGLRPEAETPFWRTLDTAYFLRHSAEEIAWHIRILYGRFQQEEPVVRARLLPDGEGSGIQLMVYTRDAPELLLRLIAGLAQLGLDVWEAKIHTTHAGYALDSFVLRAPDDLPARELLPLLEYELPRRLMQEGPPPEPDLGGRRLPRLVRHFPFPPQIHLRPDERGQHYVLSVTAVDQPGLLYKIVRTLARHGIAIDMARIDTLGERAEDTFLIRGEMLEAPERRNALAAELARAIALPQTAK</sequence>
<evidence type="ECO:0000313" key="10">
    <source>
        <dbReference type="EMBL" id="CUB05723.1"/>
    </source>
</evidence>
<evidence type="ECO:0000256" key="1">
    <source>
        <dbReference type="ARBA" id="ARBA00022679"/>
    </source>
</evidence>
<keyword evidence="11" id="KW-1185">Reference proteome</keyword>
<dbReference type="NCBIfam" id="NF002837">
    <property type="entry name" value="PRK03059.1"/>
    <property type="match status" value="1"/>
</dbReference>
<feature type="domain" description="ACT" evidence="8">
    <location>
        <begin position="791"/>
        <end position="864"/>
    </location>
</feature>
<dbReference type="PROSITE" id="PS51831">
    <property type="entry name" value="HD"/>
    <property type="match status" value="1"/>
</dbReference>
<dbReference type="CDD" id="cd04899">
    <property type="entry name" value="ACT_ACR-UUR-like_2"/>
    <property type="match status" value="1"/>
</dbReference>
<evidence type="ECO:0000256" key="7">
    <source>
        <dbReference type="HAMAP-Rule" id="MF_00277"/>
    </source>
</evidence>
<feature type="region of interest" description="Uridylyltransferase" evidence="7">
    <location>
        <begin position="1"/>
        <end position="321"/>
    </location>
</feature>
<dbReference type="InterPro" id="IPR043519">
    <property type="entry name" value="NT_sf"/>
</dbReference>
<dbReference type="Gene3D" id="3.30.70.260">
    <property type="match status" value="1"/>
</dbReference>
<organism evidence="10 11">
    <name type="scientific">Tepidiphilus thermophilus</name>
    <dbReference type="NCBI Taxonomy" id="876478"/>
    <lineage>
        <taxon>Bacteria</taxon>
        <taxon>Pseudomonadati</taxon>
        <taxon>Pseudomonadota</taxon>
        <taxon>Hydrogenophilia</taxon>
        <taxon>Hydrogenophilales</taxon>
        <taxon>Hydrogenophilaceae</taxon>
        <taxon>Tepidiphilus</taxon>
    </lineage>
</organism>
<dbReference type="GO" id="GO:0008081">
    <property type="term" value="F:phosphoric diester hydrolase activity"/>
    <property type="evidence" value="ECO:0007669"/>
    <property type="project" value="UniProtKB-UniRule"/>
</dbReference>
<evidence type="ECO:0000256" key="4">
    <source>
        <dbReference type="ARBA" id="ARBA00022801"/>
    </source>
</evidence>
<evidence type="ECO:0000259" key="9">
    <source>
        <dbReference type="PROSITE" id="PS51831"/>
    </source>
</evidence>
<dbReference type="Gene3D" id="1.20.120.330">
    <property type="entry name" value="Nucleotidyltransferases domain 2"/>
    <property type="match status" value="1"/>
</dbReference>
<comment type="activity regulation">
    <text evidence="7">Uridylyltransferase (UTase) activity is inhibited by glutamine, while glutamine activates uridylyl-removing (UR) activity.</text>
</comment>
<evidence type="ECO:0000256" key="3">
    <source>
        <dbReference type="ARBA" id="ARBA00022737"/>
    </source>
</evidence>
<keyword evidence="4 7" id="KW-0378">Hydrolase</keyword>
<comment type="caution">
    <text evidence="7">Lacks conserved residue(s) required for the propagation of feature annotation.</text>
</comment>
<keyword evidence="5 7" id="KW-0460">Magnesium</keyword>
<dbReference type="PROSITE" id="PS51671">
    <property type="entry name" value="ACT"/>
    <property type="match status" value="2"/>
</dbReference>
<dbReference type="EMBL" id="CYHH01000002">
    <property type="protein sequence ID" value="CUB05723.1"/>
    <property type="molecule type" value="Genomic_DNA"/>
</dbReference>
<evidence type="ECO:0000259" key="8">
    <source>
        <dbReference type="PROSITE" id="PS51671"/>
    </source>
</evidence>
<keyword evidence="2 7" id="KW-0548">Nucleotidyltransferase</keyword>
<dbReference type="Pfam" id="PF01966">
    <property type="entry name" value="HD"/>
    <property type="match status" value="1"/>
</dbReference>
<comment type="function">
    <text evidence="7">Modifies, by uridylylation and deuridylylation, the PII regulatory proteins (GlnB and homologs), in response to the nitrogen status of the cell that GlnD senses through the glutamine level. Under low glutamine levels, catalyzes the conversion of the PII proteins and UTP to PII-UMP and PPi, while under higher glutamine levels, GlnD hydrolyzes PII-UMP to PII and UMP (deuridylylation). Thus, controls uridylylation state and activity of the PII proteins, and plays an important role in the regulation of nitrogen metabolism.</text>
</comment>
<dbReference type="SUPFAM" id="SSF109604">
    <property type="entry name" value="HD-domain/PDEase-like"/>
    <property type="match status" value="1"/>
</dbReference>
<dbReference type="InterPro" id="IPR010043">
    <property type="entry name" value="UTase/UR"/>
</dbReference>
<dbReference type="CDD" id="cd04900">
    <property type="entry name" value="ACT_UUR-like_1"/>
    <property type="match status" value="1"/>
</dbReference>
<accession>A0A0K6IRK8</accession>
<dbReference type="PANTHER" id="PTHR47320">
    <property type="entry name" value="BIFUNCTIONAL URIDYLYLTRANSFERASE/URIDYLYL-REMOVING ENZYME"/>
    <property type="match status" value="1"/>
</dbReference>
<dbReference type="SUPFAM" id="SSF81593">
    <property type="entry name" value="Nucleotidyltransferase substrate binding subunit/domain"/>
    <property type="match status" value="1"/>
</dbReference>
<protein>
    <recommendedName>
        <fullName evidence="7">Bifunctional uridylyltransferase/uridylyl-removing enzyme</fullName>
        <shortName evidence="7">UTase/UR</shortName>
    </recommendedName>
    <alternativeName>
        <fullName evidence="7">Bifunctional [protein-PII] modification enzyme</fullName>
    </alternativeName>
    <alternativeName>
        <fullName evidence="7">Bifunctional nitrogen sensor protein</fullName>
    </alternativeName>
    <domain>
        <recommendedName>
            <fullName evidence="7">[Protein-PII] uridylyltransferase</fullName>
            <shortName evidence="7">PII uridylyltransferase</shortName>
            <shortName evidence="7">UTase</shortName>
            <ecNumber evidence="7">2.7.7.59</ecNumber>
        </recommendedName>
    </domain>
    <domain>
        <recommendedName>
            <fullName evidence="7">[Protein-PII]-UMP uridylyl-removing enzyme</fullName>
            <shortName evidence="7">UR</shortName>
            <ecNumber evidence="7">3.1.4.-</ecNumber>
        </recommendedName>
    </domain>
</protein>
<comment type="catalytic activity">
    <reaction evidence="7">
        <text>[protein-PII]-uridylyl-L-tyrosine + H2O = [protein-PII]-L-tyrosine + UMP + H(+)</text>
        <dbReference type="Rhea" id="RHEA:48600"/>
        <dbReference type="Rhea" id="RHEA-COMP:12147"/>
        <dbReference type="Rhea" id="RHEA-COMP:12148"/>
        <dbReference type="ChEBI" id="CHEBI:15377"/>
        <dbReference type="ChEBI" id="CHEBI:15378"/>
        <dbReference type="ChEBI" id="CHEBI:46858"/>
        <dbReference type="ChEBI" id="CHEBI:57865"/>
        <dbReference type="ChEBI" id="CHEBI:90602"/>
    </reaction>
</comment>
<dbReference type="EC" id="3.1.4.-" evidence="7"/>
<comment type="cofactor">
    <cofactor evidence="7">
        <name>Mg(2+)</name>
        <dbReference type="ChEBI" id="CHEBI:18420"/>
    </cofactor>
</comment>
<dbReference type="SMART" id="SM00471">
    <property type="entry name" value="HDc"/>
    <property type="match status" value="1"/>
</dbReference>
<evidence type="ECO:0000256" key="6">
    <source>
        <dbReference type="ARBA" id="ARBA00023268"/>
    </source>
</evidence>
<dbReference type="InterPro" id="IPR013546">
    <property type="entry name" value="PII_UdlTrfase/GS_AdlTrfase"/>
</dbReference>
<name>A0A0K6IRK8_9PROT</name>
<keyword evidence="3" id="KW-0677">Repeat</keyword>
<keyword evidence="1 7" id="KW-0808">Transferase</keyword>
<dbReference type="InterPro" id="IPR003607">
    <property type="entry name" value="HD/PDEase_dom"/>
</dbReference>
<dbReference type="GO" id="GO:0008773">
    <property type="term" value="F:[protein-PII] uridylyltransferase activity"/>
    <property type="evidence" value="ECO:0007669"/>
    <property type="project" value="UniProtKB-UniRule"/>
</dbReference>
<dbReference type="PIRSF" id="PIRSF006288">
    <property type="entry name" value="PII_uridyltransf"/>
    <property type="match status" value="1"/>
</dbReference>
<dbReference type="SUPFAM" id="SSF55021">
    <property type="entry name" value="ACT-like"/>
    <property type="match status" value="2"/>
</dbReference>
<comment type="domain">
    <text evidence="7">Has four distinct domains: an N-terminal nucleotidyltransferase (NT) domain responsible for UTase activity, a central HD domain that encodes UR activity, and two C-terminal ACT domains that seem to have a role in glutamine sensing.</text>
</comment>
<dbReference type="EC" id="2.7.7.59" evidence="7"/>
<keyword evidence="6 7" id="KW-0511">Multifunctional enzyme</keyword>
<comment type="catalytic activity">
    <reaction evidence="7">
        <text>[protein-PII]-L-tyrosine + UTP = [protein-PII]-uridylyl-L-tyrosine + diphosphate</text>
        <dbReference type="Rhea" id="RHEA:13673"/>
        <dbReference type="Rhea" id="RHEA-COMP:12147"/>
        <dbReference type="Rhea" id="RHEA-COMP:12148"/>
        <dbReference type="ChEBI" id="CHEBI:33019"/>
        <dbReference type="ChEBI" id="CHEBI:46398"/>
        <dbReference type="ChEBI" id="CHEBI:46858"/>
        <dbReference type="ChEBI" id="CHEBI:90602"/>
        <dbReference type="EC" id="2.7.7.59"/>
    </reaction>
</comment>
<dbReference type="CDD" id="cd00077">
    <property type="entry name" value="HDc"/>
    <property type="match status" value="1"/>
</dbReference>
<dbReference type="SUPFAM" id="SSF81301">
    <property type="entry name" value="Nucleotidyltransferase"/>
    <property type="match status" value="1"/>
</dbReference>
<evidence type="ECO:0000256" key="2">
    <source>
        <dbReference type="ARBA" id="ARBA00022695"/>
    </source>
</evidence>
<comment type="similarity">
    <text evidence="7">Belongs to the GlnD family.</text>
</comment>
<evidence type="ECO:0000313" key="11">
    <source>
        <dbReference type="Proteomes" id="UP000182108"/>
    </source>
</evidence>
<feature type="domain" description="HD" evidence="9">
    <location>
        <begin position="440"/>
        <end position="562"/>
    </location>
</feature>
<dbReference type="GO" id="GO:0006808">
    <property type="term" value="P:regulation of nitrogen utilization"/>
    <property type="evidence" value="ECO:0007669"/>
    <property type="project" value="UniProtKB-UniRule"/>
</dbReference>
<dbReference type="Gene3D" id="1.10.3210.10">
    <property type="entry name" value="Hypothetical protein af1432"/>
    <property type="match status" value="1"/>
</dbReference>
<feature type="domain" description="ACT" evidence="8">
    <location>
        <begin position="682"/>
        <end position="768"/>
    </location>
</feature>
<dbReference type="Pfam" id="PF08335">
    <property type="entry name" value="GlnD_UR_UTase"/>
    <property type="match status" value="1"/>
</dbReference>
<evidence type="ECO:0000256" key="5">
    <source>
        <dbReference type="ARBA" id="ARBA00022842"/>
    </source>
</evidence>
<dbReference type="RefSeq" id="WP_072247892.1">
    <property type="nucleotide sequence ID" value="NZ_CYHH01000002.1"/>
</dbReference>
<dbReference type="AlphaFoldDB" id="A0A0K6IRK8"/>
<reference evidence="11" key="1">
    <citation type="submission" date="2015-08" db="EMBL/GenBank/DDBJ databases">
        <authorList>
            <person name="Babu N.S."/>
            <person name="Beckwith C.J."/>
            <person name="Beseler K.G."/>
            <person name="Brison A."/>
            <person name="Carone J.V."/>
            <person name="Caskin T.P."/>
            <person name="Diamond M."/>
            <person name="Durham M.E."/>
            <person name="Foxe J.M."/>
            <person name="Go M."/>
            <person name="Henderson B.A."/>
            <person name="Jones I.B."/>
            <person name="McGettigan J.A."/>
            <person name="Micheletti S.J."/>
            <person name="Nasrallah M.E."/>
            <person name="Ortiz D."/>
            <person name="Piller C.R."/>
            <person name="Privatt S.R."/>
            <person name="Schneider S.L."/>
            <person name="Sharp S."/>
            <person name="Smith T.C."/>
            <person name="Stanton J.D."/>
            <person name="Ullery H.E."/>
            <person name="Wilson R.J."/>
            <person name="Serrano M.G."/>
            <person name="Buck G."/>
            <person name="Lee V."/>
            <person name="Wang Y."/>
            <person name="Carvalho R."/>
            <person name="Voegtly L."/>
            <person name="Shi R."/>
            <person name="Duckworth R."/>
            <person name="Johnson A."/>
            <person name="Loviza R."/>
            <person name="Walstead R."/>
            <person name="Shah Z."/>
            <person name="Kiflezghi M."/>
            <person name="Wade K."/>
            <person name="Ball S.L."/>
            <person name="Bradley K.W."/>
            <person name="Asai D.J."/>
            <person name="Bowman C.A."/>
            <person name="Russell D.A."/>
            <person name="Pope W.H."/>
            <person name="Jacobs-Sera D."/>
            <person name="Hendrix R.W."/>
            <person name="Hatfull G.F."/>
        </authorList>
    </citation>
    <scope>NUCLEOTIDE SEQUENCE [LARGE SCALE GENOMIC DNA]</scope>
    <source>
        <strain evidence="11">JCM 19170</strain>
    </source>
</reference>
<gene>
    <name evidence="7" type="primary">glnD</name>
    <name evidence="10" type="ORF">Ga0061068_102110</name>
</gene>
<dbReference type="NCBIfam" id="TIGR01693">
    <property type="entry name" value="UTase_glnD"/>
    <property type="match status" value="1"/>
</dbReference>
<dbReference type="PANTHER" id="PTHR47320:SF1">
    <property type="entry name" value="BIFUNCTIONAL URIDYLYLTRANSFERASE_URIDYLYL-REMOVING ENZYME"/>
    <property type="match status" value="1"/>
</dbReference>
<dbReference type="InterPro" id="IPR006674">
    <property type="entry name" value="HD_domain"/>
</dbReference>
<dbReference type="CDD" id="cd05401">
    <property type="entry name" value="NT_GlnE_GlnD_like"/>
    <property type="match status" value="1"/>
</dbReference>
<proteinExistence type="inferred from homology"/>
<dbReference type="InterPro" id="IPR002934">
    <property type="entry name" value="Polymerase_NTP_transf_dom"/>
</dbReference>
<dbReference type="Proteomes" id="UP000182108">
    <property type="component" value="Unassembled WGS sequence"/>
</dbReference>
<dbReference type="InterPro" id="IPR002912">
    <property type="entry name" value="ACT_dom"/>
</dbReference>
<dbReference type="OrthoDB" id="5287182at2"/>
<dbReference type="HAMAP" id="MF_00277">
    <property type="entry name" value="PII_uridylyl_transf"/>
    <property type="match status" value="1"/>
</dbReference>